<keyword evidence="1" id="KW-0695">RNA-directed DNA polymerase</keyword>
<keyword evidence="1" id="KW-0548">Nucleotidyltransferase</keyword>
<protein>
    <submittedName>
        <fullName evidence="1">Reverse transcriptase domain-containing protein</fullName>
    </submittedName>
</protein>
<organism evidence="1 2">
    <name type="scientific">Caerostris darwini</name>
    <dbReference type="NCBI Taxonomy" id="1538125"/>
    <lineage>
        <taxon>Eukaryota</taxon>
        <taxon>Metazoa</taxon>
        <taxon>Ecdysozoa</taxon>
        <taxon>Arthropoda</taxon>
        <taxon>Chelicerata</taxon>
        <taxon>Arachnida</taxon>
        <taxon>Araneae</taxon>
        <taxon>Araneomorphae</taxon>
        <taxon>Entelegynae</taxon>
        <taxon>Araneoidea</taxon>
        <taxon>Araneidae</taxon>
        <taxon>Caerostris</taxon>
    </lineage>
</organism>
<name>A0AAV4RJX6_9ARAC</name>
<keyword evidence="2" id="KW-1185">Reference proteome</keyword>
<proteinExistence type="predicted"/>
<evidence type="ECO:0000313" key="1">
    <source>
        <dbReference type="EMBL" id="GIY21196.1"/>
    </source>
</evidence>
<gene>
    <name evidence="1" type="primary">AVEN_148983_1</name>
    <name evidence="1" type="ORF">CDAR_467191</name>
</gene>
<comment type="caution">
    <text evidence="1">The sequence shown here is derived from an EMBL/GenBank/DDBJ whole genome shotgun (WGS) entry which is preliminary data.</text>
</comment>
<accession>A0AAV4RJX6</accession>
<sequence>MGWSTRWIHPSCPNDIVLYEADLQPLSLRRSSSLVKYYGKLCSLGDRNRTSAYLRDWRNVQRLKRNSPFSMVASAHLLESNVEQLILVQCVDPFDGLPNVHFHTDLSVQCRWAVSTLLKGGGGDEEDMRRHLNVIRSAVPLPSPPETISFPRHGMNSIFPADPFHPPFPSPSSFSVTVNNFLLYRKENPRDR</sequence>
<dbReference type="AlphaFoldDB" id="A0AAV4RJX6"/>
<dbReference type="GO" id="GO:0003964">
    <property type="term" value="F:RNA-directed DNA polymerase activity"/>
    <property type="evidence" value="ECO:0007669"/>
    <property type="project" value="UniProtKB-KW"/>
</dbReference>
<evidence type="ECO:0000313" key="2">
    <source>
        <dbReference type="Proteomes" id="UP001054837"/>
    </source>
</evidence>
<keyword evidence="1" id="KW-0808">Transferase</keyword>
<dbReference type="Proteomes" id="UP001054837">
    <property type="component" value="Unassembled WGS sequence"/>
</dbReference>
<reference evidence="1 2" key="1">
    <citation type="submission" date="2021-06" db="EMBL/GenBank/DDBJ databases">
        <title>Caerostris darwini draft genome.</title>
        <authorList>
            <person name="Kono N."/>
            <person name="Arakawa K."/>
        </authorList>
    </citation>
    <scope>NUCLEOTIDE SEQUENCE [LARGE SCALE GENOMIC DNA]</scope>
</reference>
<dbReference type="EMBL" id="BPLQ01006265">
    <property type="protein sequence ID" value="GIY21196.1"/>
    <property type="molecule type" value="Genomic_DNA"/>
</dbReference>